<protein>
    <submittedName>
        <fullName evidence="1">Uncharacterized protein</fullName>
    </submittedName>
</protein>
<accession>A0A382E779</accession>
<sequence length="145" mass="16963">MKNLNYLTFDRSKMEIRPLSEREHKMSLDDIYQLDSETPPYENENLYPIVEAMLQAYRNQKPVIWMMGAHVMRRGNSRFIIDLMEKGILTHLATNGAVAIHDFEIALIGSTLEDVEHYIRDGKFGNWEETGKYLNEAIVRGYHDK</sequence>
<gene>
    <name evidence="1" type="ORF">METZ01_LOCUS199510</name>
</gene>
<organism evidence="1">
    <name type="scientific">marine metagenome</name>
    <dbReference type="NCBI Taxonomy" id="408172"/>
    <lineage>
        <taxon>unclassified sequences</taxon>
        <taxon>metagenomes</taxon>
        <taxon>ecological metagenomes</taxon>
    </lineage>
</organism>
<reference evidence="1" key="1">
    <citation type="submission" date="2018-05" db="EMBL/GenBank/DDBJ databases">
        <authorList>
            <person name="Lanie J.A."/>
            <person name="Ng W.-L."/>
            <person name="Kazmierczak K.M."/>
            <person name="Andrzejewski T.M."/>
            <person name="Davidsen T.M."/>
            <person name="Wayne K.J."/>
            <person name="Tettelin H."/>
            <person name="Glass J.I."/>
            <person name="Rusch D."/>
            <person name="Podicherti R."/>
            <person name="Tsui H.-C.T."/>
            <person name="Winkler M.E."/>
        </authorList>
    </citation>
    <scope>NUCLEOTIDE SEQUENCE</scope>
</reference>
<dbReference type="AlphaFoldDB" id="A0A382E779"/>
<evidence type="ECO:0000313" key="1">
    <source>
        <dbReference type="EMBL" id="SVB46656.1"/>
    </source>
</evidence>
<feature type="non-terminal residue" evidence="1">
    <location>
        <position position="145"/>
    </location>
</feature>
<name>A0A382E779_9ZZZZ</name>
<dbReference type="EMBL" id="UINC01043101">
    <property type="protein sequence ID" value="SVB46656.1"/>
    <property type="molecule type" value="Genomic_DNA"/>
</dbReference>
<proteinExistence type="predicted"/>
<dbReference type="Gene3D" id="3.40.50.10690">
    <property type="entry name" value="putative lor/sdh protein like domains"/>
    <property type="match status" value="1"/>
</dbReference>